<feature type="compositionally biased region" description="Polar residues" evidence="1">
    <location>
        <begin position="223"/>
        <end position="234"/>
    </location>
</feature>
<feature type="region of interest" description="Disordered" evidence="1">
    <location>
        <begin position="172"/>
        <end position="253"/>
    </location>
</feature>
<gene>
    <name evidence="3" type="primary">LOC106818592</name>
</gene>
<evidence type="ECO:0000256" key="1">
    <source>
        <dbReference type="SAM" id="MobiDB-lite"/>
    </source>
</evidence>
<evidence type="ECO:0000313" key="2">
    <source>
        <dbReference type="Proteomes" id="UP000695022"/>
    </source>
</evidence>
<protein>
    <submittedName>
        <fullName evidence="3">Myocyte-specific enhancer factor 2A-like</fullName>
    </submittedName>
</protein>
<feature type="compositionally biased region" description="Polar residues" evidence="1">
    <location>
        <begin position="39"/>
        <end position="48"/>
    </location>
</feature>
<proteinExistence type="predicted"/>
<feature type="compositionally biased region" description="Polar residues" evidence="1">
    <location>
        <begin position="93"/>
        <end position="114"/>
    </location>
</feature>
<name>A0ABM1F2V1_PRICU</name>
<accession>A0ABM1F2V1</accession>
<reference evidence="3" key="1">
    <citation type="submission" date="2025-08" db="UniProtKB">
        <authorList>
            <consortium name="RefSeq"/>
        </authorList>
    </citation>
    <scope>IDENTIFICATION</scope>
</reference>
<feature type="region of interest" description="Disordered" evidence="1">
    <location>
        <begin position="1"/>
        <end position="123"/>
    </location>
</feature>
<feature type="compositionally biased region" description="Low complexity" evidence="1">
    <location>
        <begin position="82"/>
        <end position="92"/>
    </location>
</feature>
<dbReference type="RefSeq" id="XP_014678772.1">
    <property type="nucleotide sequence ID" value="XM_014823286.1"/>
</dbReference>
<feature type="compositionally biased region" description="Low complexity" evidence="1">
    <location>
        <begin position="210"/>
        <end position="222"/>
    </location>
</feature>
<sequence length="253" mass="26029">MLTELQTASPNGHNGYQQQPSPGHMSGNRSPNMAVHTGHSMSTSPGPISNTNSNSLSGGGGGGSRPNLKVVIPSPSGSNLHQQGQQQQQQQQHNSRTSNATLSTPEVSLATPSNPGLPAYPSALPSTFQHSDFQLSADLTGMSGFNHAAGMLSGSWSTGPLPVSASNLRYGQRLARPPPSHLASGGGGASHVTIKSEPMSPPRDSHTPSSHHSLVSGHSHLSPQGSSSDSQTGNAECDSGQAAKRQRVDGWSS</sequence>
<dbReference type="Proteomes" id="UP000695022">
    <property type="component" value="Unplaced"/>
</dbReference>
<dbReference type="GeneID" id="106818592"/>
<keyword evidence="2" id="KW-1185">Reference proteome</keyword>
<organism evidence="2 3">
    <name type="scientific">Priapulus caudatus</name>
    <name type="common">Priapulid worm</name>
    <dbReference type="NCBI Taxonomy" id="37621"/>
    <lineage>
        <taxon>Eukaryota</taxon>
        <taxon>Metazoa</taxon>
        <taxon>Ecdysozoa</taxon>
        <taxon>Scalidophora</taxon>
        <taxon>Priapulida</taxon>
        <taxon>Priapulimorpha</taxon>
        <taxon>Priapulimorphida</taxon>
        <taxon>Priapulidae</taxon>
        <taxon>Priapulus</taxon>
    </lineage>
</organism>
<feature type="compositionally biased region" description="Polar residues" evidence="1">
    <location>
        <begin position="1"/>
        <end position="31"/>
    </location>
</feature>
<evidence type="ECO:0000313" key="3">
    <source>
        <dbReference type="RefSeq" id="XP_014678772.1"/>
    </source>
</evidence>